<reference evidence="11 12" key="2">
    <citation type="journal article" date="2019" name="Nat. Med.">
        <title>A library of human gut bacterial isolates paired with longitudinal multiomics data enables mechanistic microbiome research.</title>
        <authorList>
            <person name="Poyet M."/>
            <person name="Groussin M."/>
            <person name="Gibbons S.M."/>
            <person name="Avila-Pacheco J."/>
            <person name="Jiang X."/>
            <person name="Kearney S.M."/>
            <person name="Perrotta A.R."/>
            <person name="Berdy B."/>
            <person name="Zhao S."/>
            <person name="Lieberman T.D."/>
            <person name="Swanson P.K."/>
            <person name="Smith M."/>
            <person name="Roesemann S."/>
            <person name="Alexander J.E."/>
            <person name="Rich S.A."/>
            <person name="Livny J."/>
            <person name="Vlamakis H."/>
            <person name="Clish C."/>
            <person name="Bullock K."/>
            <person name="Deik A."/>
            <person name="Scott J."/>
            <person name="Pierce K.A."/>
            <person name="Xavier R.J."/>
            <person name="Alm E.J."/>
        </authorList>
    </citation>
    <scope>NUCLEOTIDE SEQUENCE [LARGE SCALE GENOMIC DNA]</scope>
    <source>
        <strain evidence="6 14">BIOML-A21</strain>
        <strain evidence="4 13">BIOML-A36</strain>
        <strain evidence="5 12">BIOML-A37</strain>
        <strain evidence="7 15">BIOML-A5</strain>
        <strain evidence="8 11">BIOML-A6</strain>
    </source>
</reference>
<evidence type="ECO:0000313" key="5">
    <source>
        <dbReference type="EMBL" id="KAB4125556.1"/>
    </source>
</evidence>
<evidence type="ECO:0000313" key="8">
    <source>
        <dbReference type="EMBL" id="KAB4245218.1"/>
    </source>
</evidence>
<dbReference type="SUPFAM" id="SSF53448">
    <property type="entry name" value="Nucleotide-diphospho-sugar transferases"/>
    <property type="match status" value="1"/>
</dbReference>
<evidence type="ECO:0000259" key="3">
    <source>
        <dbReference type="Pfam" id="PF00535"/>
    </source>
</evidence>
<dbReference type="EMBL" id="WCTM01000002">
    <property type="protein sequence ID" value="KAB4245218.1"/>
    <property type="molecule type" value="Genomic_DNA"/>
</dbReference>
<evidence type="ECO:0000313" key="13">
    <source>
        <dbReference type="Proteomes" id="UP000441711"/>
    </source>
</evidence>
<dbReference type="EMBL" id="WCTL01000005">
    <property type="protein sequence ID" value="KAB4237788.1"/>
    <property type="molecule type" value="Genomic_DNA"/>
</dbReference>
<dbReference type="Proteomes" id="UP000283601">
    <property type="component" value="Unassembled WGS sequence"/>
</dbReference>
<reference evidence="9 10" key="1">
    <citation type="submission" date="2018-08" db="EMBL/GenBank/DDBJ databases">
        <title>A genome reference for cultivated species of the human gut microbiota.</title>
        <authorList>
            <person name="Zou Y."/>
            <person name="Xue W."/>
            <person name="Luo G."/>
        </authorList>
    </citation>
    <scope>NUCLEOTIDE SEQUENCE [LARGE SCALE GENOMIC DNA]</scope>
    <source>
        <strain evidence="9 10">AM29-12AC</strain>
    </source>
</reference>
<evidence type="ECO:0000313" key="4">
    <source>
        <dbReference type="EMBL" id="KAB4110614.1"/>
    </source>
</evidence>
<evidence type="ECO:0000313" key="6">
    <source>
        <dbReference type="EMBL" id="KAB4181051.1"/>
    </source>
</evidence>
<dbReference type="PANTHER" id="PTHR22916:SF51">
    <property type="entry name" value="GLYCOSYLTRANSFERASE EPSH-RELATED"/>
    <property type="match status" value="1"/>
</dbReference>
<proteinExistence type="predicted"/>
<dbReference type="PANTHER" id="PTHR22916">
    <property type="entry name" value="GLYCOSYLTRANSFERASE"/>
    <property type="match status" value="1"/>
</dbReference>
<feature type="domain" description="Glycosyltransferase 2-like" evidence="3">
    <location>
        <begin position="17"/>
        <end position="120"/>
    </location>
</feature>
<dbReference type="InterPro" id="IPR001173">
    <property type="entry name" value="Glyco_trans_2-like"/>
</dbReference>
<evidence type="ECO:0000256" key="2">
    <source>
        <dbReference type="ARBA" id="ARBA00022679"/>
    </source>
</evidence>
<organism evidence="9 10">
    <name type="scientific">Bacteroides uniformis</name>
    <dbReference type="NCBI Taxonomy" id="820"/>
    <lineage>
        <taxon>Bacteria</taxon>
        <taxon>Pseudomonadati</taxon>
        <taxon>Bacteroidota</taxon>
        <taxon>Bacteroidia</taxon>
        <taxon>Bacteroidales</taxon>
        <taxon>Bacteroidaceae</taxon>
        <taxon>Bacteroides</taxon>
    </lineage>
</organism>
<dbReference type="Proteomes" id="UP000431575">
    <property type="component" value="Unassembled WGS sequence"/>
</dbReference>
<dbReference type="GO" id="GO:0016758">
    <property type="term" value="F:hexosyltransferase activity"/>
    <property type="evidence" value="ECO:0007669"/>
    <property type="project" value="UniProtKB-ARBA"/>
</dbReference>
<dbReference type="AlphaFoldDB" id="A0A414IPH9"/>
<dbReference type="Gene3D" id="3.90.550.10">
    <property type="entry name" value="Spore Coat Polysaccharide Biosynthesis Protein SpsA, Chain A"/>
    <property type="match status" value="1"/>
</dbReference>
<dbReference type="Proteomes" id="UP000438773">
    <property type="component" value="Unassembled WGS sequence"/>
</dbReference>
<evidence type="ECO:0000313" key="11">
    <source>
        <dbReference type="Proteomes" id="UP000431575"/>
    </source>
</evidence>
<evidence type="ECO:0000313" key="15">
    <source>
        <dbReference type="Proteomes" id="UP000462376"/>
    </source>
</evidence>
<dbReference type="RefSeq" id="WP_080650798.1">
    <property type="nucleotide sequence ID" value="NZ_JBCHIT010000012.1"/>
</dbReference>
<evidence type="ECO:0000313" key="12">
    <source>
        <dbReference type="Proteomes" id="UP000438773"/>
    </source>
</evidence>
<dbReference type="InterPro" id="IPR029044">
    <property type="entry name" value="Nucleotide-diphossugar_trans"/>
</dbReference>
<accession>A0A414IPH9</accession>
<dbReference type="Proteomes" id="UP000441711">
    <property type="component" value="Unassembled WGS sequence"/>
</dbReference>
<gene>
    <name evidence="9" type="ORF">DW758_00170</name>
    <name evidence="8" type="ORF">GAP41_02830</name>
    <name evidence="7" type="ORF">GAP47_07640</name>
    <name evidence="6" type="ORF">GAQ34_21210</name>
    <name evidence="4" type="ORF">GAQ70_04100</name>
    <name evidence="5" type="ORF">GAQ75_07135</name>
</gene>
<evidence type="ECO:0000313" key="10">
    <source>
        <dbReference type="Proteomes" id="UP000283601"/>
    </source>
</evidence>
<dbReference type="EMBL" id="WCUA01000045">
    <property type="protein sequence ID" value="KAB4181051.1"/>
    <property type="molecule type" value="Genomic_DNA"/>
</dbReference>
<evidence type="ECO:0000313" key="9">
    <source>
        <dbReference type="EMBL" id="RHE26255.1"/>
    </source>
</evidence>
<comment type="caution">
    <text evidence="9">The sequence shown here is derived from an EMBL/GenBank/DDBJ whole genome shotgun (WGS) entry which is preliminary data.</text>
</comment>
<dbReference type="Proteomes" id="UP000442334">
    <property type="component" value="Unassembled WGS sequence"/>
</dbReference>
<evidence type="ECO:0000313" key="7">
    <source>
        <dbReference type="EMBL" id="KAB4237788.1"/>
    </source>
</evidence>
<dbReference type="EMBL" id="QSJZ01000001">
    <property type="protein sequence ID" value="RHE26255.1"/>
    <property type="molecule type" value="Genomic_DNA"/>
</dbReference>
<evidence type="ECO:0000256" key="1">
    <source>
        <dbReference type="ARBA" id="ARBA00022676"/>
    </source>
</evidence>
<dbReference type="EMBL" id="WCUQ01000004">
    <property type="protein sequence ID" value="KAB4125556.1"/>
    <property type="molecule type" value="Genomic_DNA"/>
</dbReference>
<keyword evidence="1" id="KW-0328">Glycosyltransferase</keyword>
<evidence type="ECO:0000313" key="14">
    <source>
        <dbReference type="Proteomes" id="UP000442334"/>
    </source>
</evidence>
<dbReference type="CDD" id="cd00761">
    <property type="entry name" value="Glyco_tranf_GTA_type"/>
    <property type="match status" value="1"/>
</dbReference>
<protein>
    <submittedName>
        <fullName evidence="9">Glycosyltransferase</fullName>
    </submittedName>
</protein>
<dbReference type="EMBL" id="WCUP01000003">
    <property type="protein sequence ID" value="KAB4110614.1"/>
    <property type="molecule type" value="Genomic_DNA"/>
</dbReference>
<dbReference type="Proteomes" id="UP000462376">
    <property type="component" value="Unassembled WGS sequence"/>
</dbReference>
<name>A0A414IPH9_BACUN</name>
<keyword evidence="2 9" id="KW-0808">Transferase</keyword>
<sequence length="357" mass="41486">MDKNVNKKNMEQKPLISVIVPIYKVEKYLSYCIESILKQSFTDFELLLIDDGSPDDCGVISDNWAKKDRRIRVFHQKNAGLSAARNKGLDNAIGRYAVFIDSDDYVDIDYLINLYRLLPDSQIGLGFTVQGYKRCQENGKAIKSFNFFSHVYTQADIPSLFIGSEIYNMFSACAKLFDCCFLNKYHLRFNTALRFSEDVLFVLECMSCCDYISVGNKADYNYISYEGTMSKIVTPFVSEYTTFFSCKTVINQYIANVKLTSVQQQGIFKCIHLLFCRTLKSDYHYLDTISGTTRRKHLRCLIKSNMDYLVKYYVPDYLIDKIGRFLLMTHNVFLYDMFFITLFKLKVRKMFCPPGAF</sequence>
<dbReference type="Pfam" id="PF00535">
    <property type="entry name" value="Glycos_transf_2"/>
    <property type="match status" value="1"/>
</dbReference>